<evidence type="ECO:0000256" key="6">
    <source>
        <dbReference type="ARBA" id="ARBA00046337"/>
    </source>
</evidence>
<name>A0A841REA4_9SPIO</name>
<dbReference type="SMART" id="SM00347">
    <property type="entry name" value="HTH_MARR"/>
    <property type="match status" value="1"/>
</dbReference>
<evidence type="ECO:0000256" key="1">
    <source>
        <dbReference type="ARBA" id="ARBA00004496"/>
    </source>
</evidence>
<dbReference type="PANTHER" id="PTHR42756">
    <property type="entry name" value="TRANSCRIPTIONAL REGULATOR, MARR"/>
    <property type="match status" value="1"/>
</dbReference>
<dbReference type="InterPro" id="IPR036388">
    <property type="entry name" value="WH-like_DNA-bd_sf"/>
</dbReference>
<dbReference type="EMBL" id="JACHGJ010000004">
    <property type="protein sequence ID" value="MBB6480682.1"/>
    <property type="molecule type" value="Genomic_DNA"/>
</dbReference>
<dbReference type="GO" id="GO:0005737">
    <property type="term" value="C:cytoplasm"/>
    <property type="evidence" value="ECO:0007669"/>
    <property type="project" value="UniProtKB-SubCell"/>
</dbReference>
<dbReference type="InterPro" id="IPR000835">
    <property type="entry name" value="HTH_MarR-typ"/>
</dbReference>
<dbReference type="PANTHER" id="PTHR42756:SF1">
    <property type="entry name" value="TRANSCRIPTIONAL REPRESSOR OF EMRAB OPERON"/>
    <property type="match status" value="1"/>
</dbReference>
<protein>
    <recommendedName>
        <fullName evidence="7">HTH-type transcriptional regulator SarZ</fullName>
    </recommendedName>
    <alternativeName>
        <fullName evidence="8">Staphylococcal accessory regulator Z</fullName>
    </alternativeName>
</protein>
<feature type="domain" description="HTH marR-type" evidence="9">
    <location>
        <begin position="10"/>
        <end position="142"/>
    </location>
</feature>
<keyword evidence="2" id="KW-0963">Cytoplasm</keyword>
<dbReference type="Proteomes" id="UP000587760">
    <property type="component" value="Unassembled WGS sequence"/>
</dbReference>
<accession>A0A841REA4</accession>
<dbReference type="Pfam" id="PF22381">
    <property type="entry name" value="Staph_reg_Sar_Rot"/>
    <property type="match status" value="1"/>
</dbReference>
<keyword evidence="4 10" id="KW-0238">DNA-binding</keyword>
<dbReference type="Gene3D" id="1.10.10.10">
    <property type="entry name" value="Winged helix-like DNA-binding domain superfamily/Winged helix DNA-binding domain"/>
    <property type="match status" value="1"/>
</dbReference>
<dbReference type="GO" id="GO:0003700">
    <property type="term" value="F:DNA-binding transcription factor activity"/>
    <property type="evidence" value="ECO:0007669"/>
    <property type="project" value="InterPro"/>
</dbReference>
<evidence type="ECO:0000256" key="7">
    <source>
        <dbReference type="ARBA" id="ARBA00047188"/>
    </source>
</evidence>
<dbReference type="FunFam" id="1.10.10.10:FF:000163">
    <property type="entry name" value="MarR family transcriptional regulator"/>
    <property type="match status" value="1"/>
</dbReference>
<organism evidence="10 11">
    <name type="scientific">Spirochaeta isovalerica</name>
    <dbReference type="NCBI Taxonomy" id="150"/>
    <lineage>
        <taxon>Bacteria</taxon>
        <taxon>Pseudomonadati</taxon>
        <taxon>Spirochaetota</taxon>
        <taxon>Spirochaetia</taxon>
        <taxon>Spirochaetales</taxon>
        <taxon>Spirochaetaceae</taxon>
        <taxon>Spirochaeta</taxon>
    </lineage>
</organism>
<evidence type="ECO:0000313" key="11">
    <source>
        <dbReference type="Proteomes" id="UP000587760"/>
    </source>
</evidence>
<dbReference type="SUPFAM" id="SSF46785">
    <property type="entry name" value="Winged helix' DNA-binding domain"/>
    <property type="match status" value="1"/>
</dbReference>
<comment type="caution">
    <text evidence="10">The sequence shown here is derived from an EMBL/GenBank/DDBJ whole genome shotgun (WGS) entry which is preliminary data.</text>
</comment>
<reference evidence="10 11" key="1">
    <citation type="submission" date="2020-08" db="EMBL/GenBank/DDBJ databases">
        <title>Genomic Encyclopedia of Type Strains, Phase IV (KMG-IV): sequencing the most valuable type-strain genomes for metagenomic binning, comparative biology and taxonomic classification.</title>
        <authorList>
            <person name="Goeker M."/>
        </authorList>
    </citation>
    <scope>NUCLEOTIDE SEQUENCE [LARGE SCALE GENOMIC DNA]</scope>
    <source>
        <strain evidence="10 11">DSM 2461</strain>
    </source>
</reference>
<keyword evidence="3" id="KW-0805">Transcription regulation</keyword>
<evidence type="ECO:0000259" key="9">
    <source>
        <dbReference type="PROSITE" id="PS50995"/>
    </source>
</evidence>
<evidence type="ECO:0000256" key="3">
    <source>
        <dbReference type="ARBA" id="ARBA00023015"/>
    </source>
</evidence>
<gene>
    <name evidence="10" type="ORF">HNR50_002355</name>
</gene>
<evidence type="ECO:0000256" key="4">
    <source>
        <dbReference type="ARBA" id="ARBA00023125"/>
    </source>
</evidence>
<dbReference type="PROSITE" id="PS50995">
    <property type="entry name" value="HTH_MARR_2"/>
    <property type="match status" value="1"/>
</dbReference>
<dbReference type="GO" id="GO:0003677">
    <property type="term" value="F:DNA binding"/>
    <property type="evidence" value="ECO:0007669"/>
    <property type="project" value="UniProtKB-KW"/>
</dbReference>
<comment type="subcellular location">
    <subcellularLocation>
        <location evidence="1">Cytoplasm</location>
    </subcellularLocation>
</comment>
<dbReference type="InterPro" id="IPR036390">
    <property type="entry name" value="WH_DNA-bd_sf"/>
</dbReference>
<evidence type="ECO:0000313" key="10">
    <source>
        <dbReference type="EMBL" id="MBB6480682.1"/>
    </source>
</evidence>
<dbReference type="PRINTS" id="PR00598">
    <property type="entry name" value="HTHMARR"/>
</dbReference>
<keyword evidence="5" id="KW-0804">Transcription</keyword>
<dbReference type="RefSeq" id="WP_184746951.1">
    <property type="nucleotide sequence ID" value="NZ_JACHGJ010000004.1"/>
</dbReference>
<dbReference type="InterPro" id="IPR055166">
    <property type="entry name" value="Transc_reg_Sar_Rot_HTH"/>
</dbReference>
<keyword evidence="11" id="KW-1185">Reference proteome</keyword>
<evidence type="ECO:0000256" key="8">
    <source>
        <dbReference type="ARBA" id="ARBA00047207"/>
    </source>
</evidence>
<evidence type="ECO:0000256" key="2">
    <source>
        <dbReference type="ARBA" id="ARBA00022490"/>
    </source>
</evidence>
<dbReference type="AlphaFoldDB" id="A0A841REA4"/>
<evidence type="ECO:0000256" key="5">
    <source>
        <dbReference type="ARBA" id="ARBA00023163"/>
    </source>
</evidence>
<comment type="similarity">
    <text evidence="6">Belongs to the SarZ family.</text>
</comment>
<proteinExistence type="inferred from homology"/>
<sequence length="147" mass="17093">MGGYEQLKLENQFCFPLYAASRLVTRMYQPLLEKLDITYPQYLILLVLWDRGEAGVMELGERLMLASNTLTPLLKRMESKGIIRRVRSENDERKVIISLTEKGKDMEEQACHIPEALATEAGENFPLERILKLRDELNDFLKEFKTI</sequence>